<evidence type="ECO:0000313" key="2">
    <source>
        <dbReference type="Proteomes" id="UP000624703"/>
    </source>
</evidence>
<dbReference type="EMBL" id="JAENIM010000039">
    <property type="protein sequence ID" value="MBK1791277.1"/>
    <property type="molecule type" value="Genomic_DNA"/>
</dbReference>
<dbReference type="SUPFAM" id="SSF50494">
    <property type="entry name" value="Trypsin-like serine proteases"/>
    <property type="match status" value="1"/>
</dbReference>
<gene>
    <name evidence="1" type="ORF">JIN82_08945</name>
</gene>
<dbReference type="RefSeq" id="WP_200311288.1">
    <property type="nucleotide sequence ID" value="NZ_JAENIM010000039.1"/>
</dbReference>
<reference evidence="1" key="1">
    <citation type="submission" date="2021-01" db="EMBL/GenBank/DDBJ databases">
        <title>Modified the classification status of verrucomicrobia.</title>
        <authorList>
            <person name="Feng X."/>
        </authorList>
    </citation>
    <scope>NUCLEOTIDE SEQUENCE</scope>
    <source>
        <strain evidence="1">_KCTC 22039</strain>
    </source>
</reference>
<dbReference type="Proteomes" id="UP000624703">
    <property type="component" value="Unassembled WGS sequence"/>
</dbReference>
<keyword evidence="2" id="KW-1185">Reference proteome</keyword>
<name>A0A8J7ME17_9BACT</name>
<dbReference type="PROSITE" id="PS51257">
    <property type="entry name" value="PROKAR_LIPOPROTEIN"/>
    <property type="match status" value="1"/>
</dbReference>
<dbReference type="InterPro" id="IPR043504">
    <property type="entry name" value="Peptidase_S1_PA_chymotrypsin"/>
</dbReference>
<accession>A0A8J7ME17</accession>
<sequence length="263" mass="29070">MKLLIAIIPMLLASCDMEKQNAVDLSTPEPWANKAFSEWPQIVLTNEAKFTGHTPLRGASAFLVQDKRGLTYGATARHLLGPNGGVTPEIDSYYLDEVLESWKVHPRTLSDQSLKLGRVIFTEDYAYEESHDWLVMETVFNPLGYPAQPLRMRAEPAEVGETVYLVGVPYDEPASVQNVYKGEVTKREHGNLFRFSIEPAVDLRGFSGAPILDTNGHAIGVLSIGFQPKQVGGKHVEAGGEDIQLVAELLNYDPETEAEEMAQ</sequence>
<evidence type="ECO:0000313" key="1">
    <source>
        <dbReference type="EMBL" id="MBK1791277.1"/>
    </source>
</evidence>
<dbReference type="Pfam" id="PF13365">
    <property type="entry name" value="Trypsin_2"/>
    <property type="match status" value="1"/>
</dbReference>
<comment type="caution">
    <text evidence="1">The sequence shown here is derived from an EMBL/GenBank/DDBJ whole genome shotgun (WGS) entry which is preliminary data.</text>
</comment>
<organism evidence="1 2">
    <name type="scientific">Persicirhabdus sediminis</name>
    <dbReference type="NCBI Taxonomy" id="454144"/>
    <lineage>
        <taxon>Bacteria</taxon>
        <taxon>Pseudomonadati</taxon>
        <taxon>Verrucomicrobiota</taxon>
        <taxon>Verrucomicrobiia</taxon>
        <taxon>Verrucomicrobiales</taxon>
        <taxon>Verrucomicrobiaceae</taxon>
        <taxon>Persicirhabdus</taxon>
    </lineage>
</organism>
<dbReference type="InterPro" id="IPR009003">
    <property type="entry name" value="Peptidase_S1_PA"/>
</dbReference>
<protein>
    <submittedName>
        <fullName evidence="1">Trypsin-like peptidase domain-containing protein</fullName>
    </submittedName>
</protein>
<proteinExistence type="predicted"/>
<dbReference type="AlphaFoldDB" id="A0A8J7ME17"/>
<dbReference type="Gene3D" id="2.40.10.10">
    <property type="entry name" value="Trypsin-like serine proteases"/>
    <property type="match status" value="1"/>
</dbReference>